<dbReference type="STRING" id="448385.sce4393"/>
<proteinExistence type="predicted"/>
<evidence type="ECO:0000313" key="1">
    <source>
        <dbReference type="EMBL" id="CAN94556.1"/>
    </source>
</evidence>
<reference evidence="1 2" key="1">
    <citation type="journal article" date="2007" name="Nat. Biotechnol.">
        <title>Complete genome sequence of the myxobacterium Sorangium cellulosum.</title>
        <authorList>
            <person name="Schneiker S."/>
            <person name="Perlova O."/>
            <person name="Kaiser O."/>
            <person name="Gerth K."/>
            <person name="Alici A."/>
            <person name="Altmeyer M.O."/>
            <person name="Bartels D."/>
            <person name="Bekel T."/>
            <person name="Beyer S."/>
            <person name="Bode E."/>
            <person name="Bode H.B."/>
            <person name="Bolten C.J."/>
            <person name="Choudhuri J.V."/>
            <person name="Doss S."/>
            <person name="Elnakady Y.A."/>
            <person name="Frank B."/>
            <person name="Gaigalat L."/>
            <person name="Goesmann A."/>
            <person name="Groeger C."/>
            <person name="Gross F."/>
            <person name="Jelsbak L."/>
            <person name="Jelsbak L."/>
            <person name="Kalinowski J."/>
            <person name="Kegler C."/>
            <person name="Knauber T."/>
            <person name="Konietzny S."/>
            <person name="Kopp M."/>
            <person name="Krause L."/>
            <person name="Krug D."/>
            <person name="Linke B."/>
            <person name="Mahmud T."/>
            <person name="Martinez-Arias R."/>
            <person name="McHardy A.C."/>
            <person name="Merai M."/>
            <person name="Meyer F."/>
            <person name="Mormann S."/>
            <person name="Munoz-Dorado J."/>
            <person name="Perez J."/>
            <person name="Pradella S."/>
            <person name="Rachid S."/>
            <person name="Raddatz G."/>
            <person name="Rosenau F."/>
            <person name="Rueckert C."/>
            <person name="Sasse F."/>
            <person name="Scharfe M."/>
            <person name="Schuster S.C."/>
            <person name="Suen G."/>
            <person name="Treuner-Lange A."/>
            <person name="Velicer G.J."/>
            <person name="Vorholter F.-J."/>
            <person name="Weissman K.J."/>
            <person name="Welch R.D."/>
            <person name="Wenzel S.C."/>
            <person name="Whitworth D.E."/>
            <person name="Wilhelm S."/>
            <person name="Wittmann C."/>
            <person name="Bloecker H."/>
            <person name="Puehler A."/>
            <person name="Mueller R."/>
        </authorList>
    </citation>
    <scope>NUCLEOTIDE SEQUENCE [LARGE SCALE GENOMIC DNA]</scope>
    <source>
        <strain evidence="2">So ce56</strain>
    </source>
</reference>
<keyword evidence="2" id="KW-1185">Reference proteome</keyword>
<dbReference type="EMBL" id="AM746676">
    <property type="protein sequence ID" value="CAN94556.1"/>
    <property type="molecule type" value="Genomic_DNA"/>
</dbReference>
<evidence type="ECO:0008006" key="3">
    <source>
        <dbReference type="Google" id="ProtNLM"/>
    </source>
</evidence>
<dbReference type="AlphaFoldDB" id="A9F375"/>
<accession>A9F375</accession>
<protein>
    <recommendedName>
        <fullName evidence="3">Circularly permuted type 2 ATP-grasp protein</fullName>
    </recommendedName>
</protein>
<evidence type="ECO:0000313" key="2">
    <source>
        <dbReference type="Proteomes" id="UP000002139"/>
    </source>
</evidence>
<dbReference type="HOGENOM" id="CLU_703380_0_0_7"/>
<dbReference type="KEGG" id="scl:sce4393"/>
<dbReference type="Proteomes" id="UP000002139">
    <property type="component" value="Chromosome"/>
</dbReference>
<gene>
    <name evidence="1" type="ordered locus">sce4393</name>
</gene>
<name>A9F375_SORC5</name>
<sequence length="411" mass="46143">MIPTKYKYMDPTFRRAFNAAFGPSTYADYLGRLERRLGCAIPFRVAETPLFLPHGLRDDLERSATEIVRQISSPALIAQMKRAIPAHLDVPGMDPLPNCVQVDFAIVRGPDGELTGKVVELQAFPSLYALMLIQVEIMAEVLAGMPGLDRRWSCCFGDRSTADVLAQLRRAILAGEPEESVVLLDLAPEKQKTYPDFVATKLLVGVDAVCPTALVREGDRLFRRVGGRLVQVRRLYNRVVFDELQSKRVELPFRYGDPLDVTWCSHPNWYWTWSKYTLPYIDHPALPRSRTLSALEGAPLDLERYVLKPLFSFAGSGVKVDVTPEDIAAIPEGERSRWLLQEKVAYEPALAMPDGNGVKAEVRMMFLRAPDEPELSLVLNLVRLSRGRMLGVDHNRDLTWVGGTVGIWPVD</sequence>
<organism evidence="1 2">
    <name type="scientific">Sorangium cellulosum (strain So ce56)</name>
    <name type="common">Polyangium cellulosum (strain So ce56)</name>
    <dbReference type="NCBI Taxonomy" id="448385"/>
    <lineage>
        <taxon>Bacteria</taxon>
        <taxon>Pseudomonadati</taxon>
        <taxon>Myxococcota</taxon>
        <taxon>Polyangia</taxon>
        <taxon>Polyangiales</taxon>
        <taxon>Polyangiaceae</taxon>
        <taxon>Sorangium</taxon>
    </lineage>
</organism>
<dbReference type="eggNOG" id="COG2308">
    <property type="taxonomic scope" value="Bacteria"/>
</dbReference>